<reference evidence="1 2" key="1">
    <citation type="submission" date="2017-10" db="EMBL/GenBank/DDBJ databases">
        <title>Genomics of the genus Arcobacter.</title>
        <authorList>
            <person name="Perez-Cataluna A."/>
            <person name="Figueras M.J."/>
        </authorList>
    </citation>
    <scope>NUCLEOTIDE SEQUENCE [LARGE SCALE GENOMIC DNA]</scope>
    <source>
        <strain evidence="1 2">DSM 24636</strain>
    </source>
</reference>
<dbReference type="Proteomes" id="UP000290191">
    <property type="component" value="Unassembled WGS sequence"/>
</dbReference>
<dbReference type="AlphaFoldDB" id="A0A4Q0Y635"/>
<dbReference type="STRING" id="877500.GCA_000935065_02542"/>
<organism evidence="1 2">
    <name type="scientific">Halarcobacter anaerophilus</name>
    <dbReference type="NCBI Taxonomy" id="877500"/>
    <lineage>
        <taxon>Bacteria</taxon>
        <taxon>Pseudomonadati</taxon>
        <taxon>Campylobacterota</taxon>
        <taxon>Epsilonproteobacteria</taxon>
        <taxon>Campylobacterales</taxon>
        <taxon>Arcobacteraceae</taxon>
        <taxon>Halarcobacter</taxon>
    </lineage>
</organism>
<evidence type="ECO:0000313" key="2">
    <source>
        <dbReference type="Proteomes" id="UP000290191"/>
    </source>
</evidence>
<sequence>MEELFNLTYKDEVELLKDEEDFEVLGDEKYLNHPDMEARLYWAFCRPNGSRAEQIADNEPLVSIMAFNHSKLPALKRFQLLHKDVISKDNLRVKIRNRTRMLFRSLVDNDFSELNQVLDLVPVFLPVAIDQLKTGRKWNDIPANEKEATKFIQKAKEFIDNSFLEALHFKLQSFEEFDQSELKEYLEKVISQKDKIDEIILKYYFLEADKWIKNSDLHILQKKGLEKLAKKLIE</sequence>
<keyword evidence="2" id="KW-1185">Reference proteome</keyword>
<dbReference type="EMBL" id="PDKO01000001">
    <property type="protein sequence ID" value="RXJ64884.1"/>
    <property type="molecule type" value="Genomic_DNA"/>
</dbReference>
<accession>A0A4Q0Y635</accession>
<comment type="caution">
    <text evidence="1">The sequence shown here is derived from an EMBL/GenBank/DDBJ whole genome shotgun (WGS) entry which is preliminary data.</text>
</comment>
<dbReference type="RefSeq" id="WP_129080964.1">
    <property type="nucleotide sequence ID" value="NZ_CP041070.1"/>
</dbReference>
<name>A0A4Q0Y635_9BACT</name>
<protein>
    <submittedName>
        <fullName evidence="1">Uncharacterized protein</fullName>
    </submittedName>
</protein>
<evidence type="ECO:0000313" key="1">
    <source>
        <dbReference type="EMBL" id="RXJ64884.1"/>
    </source>
</evidence>
<proteinExistence type="predicted"/>
<gene>
    <name evidence="1" type="ORF">CRV06_00920</name>
</gene>
<dbReference type="OrthoDB" id="5343198at2"/>